<proteinExistence type="predicted"/>
<protein>
    <submittedName>
        <fullName evidence="2">Uncharacterized protein</fullName>
    </submittedName>
</protein>
<feature type="region of interest" description="Disordered" evidence="1">
    <location>
        <begin position="131"/>
        <end position="188"/>
    </location>
</feature>
<accession>A0AAV7DZQ6</accession>
<gene>
    <name evidence="2" type="ORF">H6P81_017722</name>
</gene>
<dbReference type="Proteomes" id="UP000825729">
    <property type="component" value="Unassembled WGS sequence"/>
</dbReference>
<dbReference type="AlphaFoldDB" id="A0AAV7DZQ6"/>
<evidence type="ECO:0000313" key="3">
    <source>
        <dbReference type="Proteomes" id="UP000825729"/>
    </source>
</evidence>
<comment type="caution">
    <text evidence="2">The sequence shown here is derived from an EMBL/GenBank/DDBJ whole genome shotgun (WGS) entry which is preliminary data.</text>
</comment>
<organism evidence="2 3">
    <name type="scientific">Aristolochia fimbriata</name>
    <name type="common">White veined hardy Dutchman's pipe vine</name>
    <dbReference type="NCBI Taxonomy" id="158543"/>
    <lineage>
        <taxon>Eukaryota</taxon>
        <taxon>Viridiplantae</taxon>
        <taxon>Streptophyta</taxon>
        <taxon>Embryophyta</taxon>
        <taxon>Tracheophyta</taxon>
        <taxon>Spermatophyta</taxon>
        <taxon>Magnoliopsida</taxon>
        <taxon>Magnoliidae</taxon>
        <taxon>Piperales</taxon>
        <taxon>Aristolochiaceae</taxon>
        <taxon>Aristolochia</taxon>
    </lineage>
</organism>
<keyword evidence="3" id="KW-1185">Reference proteome</keyword>
<evidence type="ECO:0000256" key="1">
    <source>
        <dbReference type="SAM" id="MobiDB-lite"/>
    </source>
</evidence>
<sequence length="201" mass="22662">MPGLIKKRNWHHGSKRDGCCCGFRNCLTWATRSGLFTSNRSQNLTSSRKLGARYVSLAARRLNCGNHRFQGGKHRGKGWSPVSQRDYSFIFYFRLDPLEFDTPPLRTREDDNRRRGPTVIVPVQTVWPLSFPPPENSNGHPLTSNFERPGQPNQPSRISATKSAQQGSSITGRVFDTDENDPRASIYDGNGQAFMQFSISS</sequence>
<reference evidence="2 3" key="1">
    <citation type="submission" date="2021-07" db="EMBL/GenBank/DDBJ databases">
        <title>The Aristolochia fimbriata genome: insights into angiosperm evolution, floral development and chemical biosynthesis.</title>
        <authorList>
            <person name="Jiao Y."/>
        </authorList>
    </citation>
    <scope>NUCLEOTIDE SEQUENCE [LARGE SCALE GENOMIC DNA]</scope>
    <source>
        <strain evidence="2">IBCAS-2021</strain>
        <tissue evidence="2">Leaf</tissue>
    </source>
</reference>
<name>A0AAV7DZQ6_ARIFI</name>
<evidence type="ECO:0000313" key="2">
    <source>
        <dbReference type="EMBL" id="KAG9441868.1"/>
    </source>
</evidence>
<feature type="compositionally biased region" description="Polar residues" evidence="1">
    <location>
        <begin position="136"/>
        <end position="171"/>
    </location>
</feature>
<dbReference type="EMBL" id="JAINDJ010000007">
    <property type="protein sequence ID" value="KAG9441868.1"/>
    <property type="molecule type" value="Genomic_DNA"/>
</dbReference>